<dbReference type="Proteomes" id="UP001232148">
    <property type="component" value="Unassembled WGS sequence"/>
</dbReference>
<keyword evidence="1" id="KW-0472">Membrane</keyword>
<keyword evidence="1" id="KW-0812">Transmembrane</keyword>
<gene>
    <name evidence="2" type="ORF">LX32DRAFT_258608</name>
</gene>
<accession>A0AAD9LX22</accession>
<name>A0AAD9LX22_9PEZI</name>
<dbReference type="EMBL" id="MU843109">
    <property type="protein sequence ID" value="KAK2021388.1"/>
    <property type="molecule type" value="Genomic_DNA"/>
</dbReference>
<feature type="transmembrane region" description="Helical" evidence="1">
    <location>
        <begin position="12"/>
        <end position="33"/>
    </location>
</feature>
<proteinExistence type="predicted"/>
<reference evidence="2" key="1">
    <citation type="submission" date="2021-06" db="EMBL/GenBank/DDBJ databases">
        <title>Comparative genomics, transcriptomics and evolutionary studies reveal genomic signatures of adaptation to plant cell wall in hemibiotrophic fungi.</title>
        <authorList>
            <consortium name="DOE Joint Genome Institute"/>
            <person name="Baroncelli R."/>
            <person name="Diaz J.F."/>
            <person name="Benocci T."/>
            <person name="Peng M."/>
            <person name="Battaglia E."/>
            <person name="Haridas S."/>
            <person name="Andreopoulos W."/>
            <person name="Labutti K."/>
            <person name="Pangilinan J."/>
            <person name="Floch G.L."/>
            <person name="Makela M.R."/>
            <person name="Henrissat B."/>
            <person name="Grigoriev I.V."/>
            <person name="Crouch J.A."/>
            <person name="De Vries R.P."/>
            <person name="Sukno S.A."/>
            <person name="Thon M.R."/>
        </authorList>
    </citation>
    <scope>NUCLEOTIDE SEQUENCE</scope>
    <source>
        <strain evidence="2">MAFF235873</strain>
    </source>
</reference>
<evidence type="ECO:0000313" key="2">
    <source>
        <dbReference type="EMBL" id="KAK2021388.1"/>
    </source>
</evidence>
<sequence length="76" mass="8706">MDTVVGARRRKETLLGFWLVMTLGSSHLMYIAWTTFVTFIGTGWGDHRPSAGNAPQFDFYFVFGTRQVTGSLWVEW</sequence>
<protein>
    <submittedName>
        <fullName evidence="2">Uncharacterized protein</fullName>
    </submittedName>
</protein>
<dbReference type="AlphaFoldDB" id="A0AAD9LX22"/>
<evidence type="ECO:0000256" key="1">
    <source>
        <dbReference type="SAM" id="Phobius"/>
    </source>
</evidence>
<organism evidence="2 3">
    <name type="scientific">Colletotrichum zoysiae</name>
    <dbReference type="NCBI Taxonomy" id="1216348"/>
    <lineage>
        <taxon>Eukaryota</taxon>
        <taxon>Fungi</taxon>
        <taxon>Dikarya</taxon>
        <taxon>Ascomycota</taxon>
        <taxon>Pezizomycotina</taxon>
        <taxon>Sordariomycetes</taxon>
        <taxon>Hypocreomycetidae</taxon>
        <taxon>Glomerellales</taxon>
        <taxon>Glomerellaceae</taxon>
        <taxon>Colletotrichum</taxon>
        <taxon>Colletotrichum graminicola species complex</taxon>
    </lineage>
</organism>
<comment type="caution">
    <text evidence="2">The sequence shown here is derived from an EMBL/GenBank/DDBJ whole genome shotgun (WGS) entry which is preliminary data.</text>
</comment>
<keyword evidence="1" id="KW-1133">Transmembrane helix</keyword>
<evidence type="ECO:0000313" key="3">
    <source>
        <dbReference type="Proteomes" id="UP001232148"/>
    </source>
</evidence>
<keyword evidence="3" id="KW-1185">Reference proteome</keyword>